<protein>
    <submittedName>
        <fullName evidence="1">Uncharacterized protein</fullName>
    </submittedName>
</protein>
<evidence type="ECO:0000313" key="2">
    <source>
        <dbReference type="Proteomes" id="UP000008177"/>
    </source>
</evidence>
<dbReference type="EMBL" id="FQ790272">
    <property type="protein sequence ID" value="CCD44877.1"/>
    <property type="molecule type" value="Genomic_DNA"/>
</dbReference>
<dbReference type="HOGENOM" id="CLU_1992266_0_0_1"/>
<dbReference type="AlphaFoldDB" id="G2XWK7"/>
<name>G2XWK7_BOTF4</name>
<evidence type="ECO:0000313" key="1">
    <source>
        <dbReference type="EMBL" id="CCD44877.1"/>
    </source>
</evidence>
<organism evidence="1 2">
    <name type="scientific">Botryotinia fuckeliana (strain T4)</name>
    <name type="common">Noble rot fungus</name>
    <name type="synonym">Botrytis cinerea</name>
    <dbReference type="NCBI Taxonomy" id="999810"/>
    <lineage>
        <taxon>Eukaryota</taxon>
        <taxon>Fungi</taxon>
        <taxon>Dikarya</taxon>
        <taxon>Ascomycota</taxon>
        <taxon>Pezizomycotina</taxon>
        <taxon>Leotiomycetes</taxon>
        <taxon>Helotiales</taxon>
        <taxon>Sclerotiniaceae</taxon>
        <taxon>Botrytis</taxon>
    </lineage>
</organism>
<accession>G2XWK7</accession>
<proteinExistence type="predicted"/>
<sequence length="125" mass="14020">MSQNAIETPPSLPDVLAQNITCIKKGECELDLPSSFSFGPRIVGGLVMSLHPPPHHRKRPALDLLPNALPPHQFPTRAIPSQIFRAPRPPIPQHPRSKAHPLALLHKFHKRIPQFPPRHLLSHSR</sequence>
<dbReference type="InParanoid" id="G2XWK7"/>
<reference evidence="2" key="1">
    <citation type="journal article" date="2011" name="PLoS Genet.">
        <title>Genomic analysis of the necrotrophic fungal pathogens Sclerotinia sclerotiorum and Botrytis cinerea.</title>
        <authorList>
            <person name="Amselem J."/>
            <person name="Cuomo C.A."/>
            <person name="van Kan J.A."/>
            <person name="Viaud M."/>
            <person name="Benito E.P."/>
            <person name="Couloux A."/>
            <person name="Coutinho P.M."/>
            <person name="de Vries R.P."/>
            <person name="Dyer P.S."/>
            <person name="Fillinger S."/>
            <person name="Fournier E."/>
            <person name="Gout L."/>
            <person name="Hahn M."/>
            <person name="Kohn L."/>
            <person name="Lapalu N."/>
            <person name="Plummer K.M."/>
            <person name="Pradier J.M."/>
            <person name="Quevillon E."/>
            <person name="Sharon A."/>
            <person name="Simon A."/>
            <person name="ten Have A."/>
            <person name="Tudzynski B."/>
            <person name="Tudzynski P."/>
            <person name="Wincker P."/>
            <person name="Andrew M."/>
            <person name="Anthouard V."/>
            <person name="Beever R.E."/>
            <person name="Beffa R."/>
            <person name="Benoit I."/>
            <person name="Bouzid O."/>
            <person name="Brault B."/>
            <person name="Chen Z."/>
            <person name="Choquer M."/>
            <person name="Collemare J."/>
            <person name="Cotton P."/>
            <person name="Danchin E.G."/>
            <person name="Da Silva C."/>
            <person name="Gautier A."/>
            <person name="Giraud C."/>
            <person name="Giraud T."/>
            <person name="Gonzalez C."/>
            <person name="Grossetete S."/>
            <person name="Guldener U."/>
            <person name="Henrissat B."/>
            <person name="Howlett B.J."/>
            <person name="Kodira C."/>
            <person name="Kretschmer M."/>
            <person name="Lappartient A."/>
            <person name="Leroch M."/>
            <person name="Levis C."/>
            <person name="Mauceli E."/>
            <person name="Neuveglise C."/>
            <person name="Oeser B."/>
            <person name="Pearson M."/>
            <person name="Poulain J."/>
            <person name="Poussereau N."/>
            <person name="Quesneville H."/>
            <person name="Rascle C."/>
            <person name="Schumacher J."/>
            <person name="Segurens B."/>
            <person name="Sexton A."/>
            <person name="Silva E."/>
            <person name="Sirven C."/>
            <person name="Soanes D.M."/>
            <person name="Talbot N.J."/>
            <person name="Templeton M."/>
            <person name="Yandava C."/>
            <person name="Yarden O."/>
            <person name="Zeng Q."/>
            <person name="Rollins J.A."/>
            <person name="Lebrun M.H."/>
            <person name="Dickman M."/>
        </authorList>
    </citation>
    <scope>NUCLEOTIDE SEQUENCE [LARGE SCALE GENOMIC DNA]</scope>
    <source>
        <strain evidence="2">T4</strain>
    </source>
</reference>
<dbReference type="Proteomes" id="UP000008177">
    <property type="component" value="Unplaced contigs"/>
</dbReference>
<gene>
    <name evidence="1" type="ORF">BofuT4_P052260.1</name>
</gene>